<protein>
    <submittedName>
        <fullName evidence="1">Uncharacterized protein</fullName>
    </submittedName>
</protein>
<gene>
    <name evidence="1" type="ORF">BV25DRAFT_1169254</name>
</gene>
<comment type="caution">
    <text evidence="1">The sequence shown here is derived from an EMBL/GenBank/DDBJ whole genome shotgun (WGS) entry which is preliminary data.</text>
</comment>
<evidence type="ECO:0000313" key="2">
    <source>
        <dbReference type="Proteomes" id="UP000814140"/>
    </source>
</evidence>
<keyword evidence="2" id="KW-1185">Reference proteome</keyword>
<dbReference type="Proteomes" id="UP000814140">
    <property type="component" value="Unassembled WGS sequence"/>
</dbReference>
<reference evidence="1" key="2">
    <citation type="journal article" date="2022" name="New Phytol.">
        <title>Evolutionary transition to the ectomycorrhizal habit in the genomes of a hyperdiverse lineage of mushroom-forming fungi.</title>
        <authorList>
            <person name="Looney B."/>
            <person name="Miyauchi S."/>
            <person name="Morin E."/>
            <person name="Drula E."/>
            <person name="Courty P.E."/>
            <person name="Kohler A."/>
            <person name="Kuo A."/>
            <person name="LaButti K."/>
            <person name="Pangilinan J."/>
            <person name="Lipzen A."/>
            <person name="Riley R."/>
            <person name="Andreopoulos W."/>
            <person name="He G."/>
            <person name="Johnson J."/>
            <person name="Nolan M."/>
            <person name="Tritt A."/>
            <person name="Barry K.W."/>
            <person name="Grigoriev I.V."/>
            <person name="Nagy L.G."/>
            <person name="Hibbett D."/>
            <person name="Henrissat B."/>
            <person name="Matheny P.B."/>
            <person name="Labbe J."/>
            <person name="Martin F.M."/>
        </authorList>
    </citation>
    <scope>NUCLEOTIDE SEQUENCE</scope>
    <source>
        <strain evidence="1">HHB10654</strain>
    </source>
</reference>
<organism evidence="1 2">
    <name type="scientific">Artomyces pyxidatus</name>
    <dbReference type="NCBI Taxonomy" id="48021"/>
    <lineage>
        <taxon>Eukaryota</taxon>
        <taxon>Fungi</taxon>
        <taxon>Dikarya</taxon>
        <taxon>Basidiomycota</taxon>
        <taxon>Agaricomycotina</taxon>
        <taxon>Agaricomycetes</taxon>
        <taxon>Russulales</taxon>
        <taxon>Auriscalpiaceae</taxon>
        <taxon>Artomyces</taxon>
    </lineage>
</organism>
<accession>A0ACB8SRW3</accession>
<sequence length="254" mass="26730">MILFLLSAFLAISSPRLLAEARGKAPASPSTPTSYYQTTSATPTSANLPSSPAAPIIQFDPPSNTSTCDETTLSWASRSNNSVPLTIQVTDAFTTPAFFKPGLTKMMVTFRTLTTSVPSTASKLDWSPVDVPEGHYSALAFDAQGLVYAHSAPFFVAAADGFCVATITSTFSSSTTSASPTSPSTLPQGLTTPSTAADVHSDRLSPKALAGAIVGSICGVILLVAAFSIPRLLRRHLPSHRDANRPEGRPYYLF</sequence>
<proteinExistence type="predicted"/>
<reference evidence="1" key="1">
    <citation type="submission" date="2021-03" db="EMBL/GenBank/DDBJ databases">
        <authorList>
            <consortium name="DOE Joint Genome Institute"/>
            <person name="Ahrendt S."/>
            <person name="Looney B.P."/>
            <person name="Miyauchi S."/>
            <person name="Morin E."/>
            <person name="Drula E."/>
            <person name="Courty P.E."/>
            <person name="Chicoki N."/>
            <person name="Fauchery L."/>
            <person name="Kohler A."/>
            <person name="Kuo A."/>
            <person name="Labutti K."/>
            <person name="Pangilinan J."/>
            <person name="Lipzen A."/>
            <person name="Riley R."/>
            <person name="Andreopoulos W."/>
            <person name="He G."/>
            <person name="Johnson J."/>
            <person name="Barry K.W."/>
            <person name="Grigoriev I.V."/>
            <person name="Nagy L."/>
            <person name="Hibbett D."/>
            <person name="Henrissat B."/>
            <person name="Matheny P.B."/>
            <person name="Labbe J."/>
            <person name="Martin F."/>
        </authorList>
    </citation>
    <scope>NUCLEOTIDE SEQUENCE</scope>
    <source>
        <strain evidence="1">HHB10654</strain>
    </source>
</reference>
<dbReference type="EMBL" id="MU277229">
    <property type="protein sequence ID" value="KAI0059099.1"/>
    <property type="molecule type" value="Genomic_DNA"/>
</dbReference>
<name>A0ACB8SRW3_9AGAM</name>
<evidence type="ECO:0000313" key="1">
    <source>
        <dbReference type="EMBL" id="KAI0059099.1"/>
    </source>
</evidence>